<feature type="domain" description="D-isomer specific 2-hydroxyacid dehydrogenase NAD-binding" evidence="4">
    <location>
        <begin position="560"/>
        <end position="658"/>
    </location>
</feature>
<dbReference type="Proteomes" id="UP000635477">
    <property type="component" value="Unassembled WGS sequence"/>
</dbReference>
<keyword evidence="6" id="KW-1185">Reference proteome</keyword>
<dbReference type="Pfam" id="PF02826">
    <property type="entry name" value="2-Hacid_dh_C"/>
    <property type="match status" value="2"/>
</dbReference>
<dbReference type="AlphaFoldDB" id="A0A8H4UKZ5"/>
<organism evidence="5 6">
    <name type="scientific">Fusarium zealandicum</name>
    <dbReference type="NCBI Taxonomy" id="1053134"/>
    <lineage>
        <taxon>Eukaryota</taxon>
        <taxon>Fungi</taxon>
        <taxon>Dikarya</taxon>
        <taxon>Ascomycota</taxon>
        <taxon>Pezizomycotina</taxon>
        <taxon>Sordariomycetes</taxon>
        <taxon>Hypocreomycetidae</taxon>
        <taxon>Hypocreales</taxon>
        <taxon>Nectriaceae</taxon>
        <taxon>Fusarium</taxon>
        <taxon>Fusarium staphyleae species complex</taxon>
    </lineage>
</organism>
<evidence type="ECO:0000313" key="5">
    <source>
        <dbReference type="EMBL" id="KAF4978486.1"/>
    </source>
</evidence>
<dbReference type="InterPro" id="IPR036291">
    <property type="entry name" value="NAD(P)-bd_dom_sf"/>
</dbReference>
<keyword evidence="1" id="KW-0560">Oxidoreductase</keyword>
<sequence length="694" mass="79532">MEFNFFTRRSRPNREPTRQTNQVRPCPGNLSPQARLTMFEEMAKPAIVEFIPGMTLEARTARLRTEMITRGRPVMRKAFERTHHLLFKDCEFKWSRMDPAKDVFLTAEMMLPTPKLLGVHGQMWPTLVSIPIQKLSSTFRGWLDVSSAEFGDMSGIPLNLCLLPHLREFTMVCLGPVGGNSLLAKRSQTLNPASFGRGQSWRWWIEFWDDSKITQRNETMALLGFQTCPVRCSHGNAVTDDRWYGFRYFVESRRVEFTRLEWHEVYKMTLIGENSREEVPDMVARLWIVRRGEESRLKREPHHAWKEASGLDNRVRFPTKQLEVYLDTLLQRLYHLDKMTLKDDVLLVYLPTPAPQSFLDAVHAKHPELEVRWYEAPVANFQLMGLENLPAGAWDGVTLVCTYHIPDIELVPNVRFFQSASAGLDMWADYPKYLDPDVLVCNSGGCQPPQIAEWVIGTYLSHEHRFQVYAEQQKEELWRPRIELGMQVSTGRRMGILGYGGIGRQCARLGQALGMEVYAYTLRDRPTPESRRDDMYCIPGTGDPDGLIPTKWFSGGSKDDIDNFLGQDLDLLVISLPLTDNTRQLLSTEQFQILSKNRNKTFVSNVARGPIIDTDALVYALENGLVRGSAADVTDPEPLPKGHPLWKAPNFFLTPHISWLSSRYWVNFSGLLLENLERLATGRPVLNRDNGKSK</sequence>
<dbReference type="PANTHER" id="PTHR43333:SF1">
    <property type="entry name" value="D-ISOMER SPECIFIC 2-HYDROXYACID DEHYDROGENASE NAD-BINDING DOMAIN-CONTAINING PROTEIN"/>
    <property type="match status" value="1"/>
</dbReference>
<dbReference type="InterPro" id="IPR029752">
    <property type="entry name" value="D-isomer_DH_CS1"/>
</dbReference>
<reference evidence="5" key="1">
    <citation type="journal article" date="2020" name="BMC Genomics">
        <title>Correction to: Identification and distribution of gene clusters required for synthesis of sphingolipid metabolism inhibitors in diverse species of the filamentous fungus Fusarium.</title>
        <authorList>
            <person name="Kim H.S."/>
            <person name="Lohmar J.M."/>
            <person name="Busman M."/>
            <person name="Brown D.W."/>
            <person name="Naumann T.A."/>
            <person name="Divon H.H."/>
            <person name="Lysoe E."/>
            <person name="Uhlig S."/>
            <person name="Proctor R.H."/>
        </authorList>
    </citation>
    <scope>NUCLEOTIDE SEQUENCE</scope>
    <source>
        <strain evidence="5">NRRL 22465</strain>
    </source>
</reference>
<evidence type="ECO:0000259" key="4">
    <source>
        <dbReference type="Pfam" id="PF02826"/>
    </source>
</evidence>
<gene>
    <name evidence="5" type="ORF">FZEAL_5132</name>
</gene>
<protein>
    <recommendedName>
        <fullName evidence="4">D-isomer specific 2-hydroxyacid dehydrogenase NAD-binding domain-containing protein</fullName>
    </recommendedName>
</protein>
<evidence type="ECO:0000256" key="2">
    <source>
        <dbReference type="ARBA" id="ARBA00023027"/>
    </source>
</evidence>
<dbReference type="OrthoDB" id="298012at2759"/>
<dbReference type="PROSITE" id="PS00065">
    <property type="entry name" value="D_2_HYDROXYACID_DH_1"/>
    <property type="match status" value="1"/>
</dbReference>
<dbReference type="EMBL" id="JABEYC010000364">
    <property type="protein sequence ID" value="KAF4978486.1"/>
    <property type="molecule type" value="Genomic_DNA"/>
</dbReference>
<evidence type="ECO:0000256" key="1">
    <source>
        <dbReference type="ARBA" id="ARBA00023002"/>
    </source>
</evidence>
<name>A0A8H4UKZ5_9HYPO</name>
<feature type="region of interest" description="Disordered" evidence="3">
    <location>
        <begin position="1"/>
        <end position="26"/>
    </location>
</feature>
<accession>A0A8H4UKZ5</accession>
<evidence type="ECO:0000256" key="3">
    <source>
        <dbReference type="SAM" id="MobiDB-lite"/>
    </source>
</evidence>
<dbReference type="Gene3D" id="3.40.50.720">
    <property type="entry name" value="NAD(P)-binding Rossmann-like Domain"/>
    <property type="match status" value="2"/>
</dbReference>
<dbReference type="GO" id="GO:0051287">
    <property type="term" value="F:NAD binding"/>
    <property type="evidence" value="ECO:0007669"/>
    <property type="project" value="InterPro"/>
</dbReference>
<dbReference type="CDD" id="cd12163">
    <property type="entry name" value="2-Hacid_dh_5"/>
    <property type="match status" value="1"/>
</dbReference>
<dbReference type="PANTHER" id="PTHR43333">
    <property type="entry name" value="2-HACID_DH_C DOMAIN-CONTAINING PROTEIN"/>
    <property type="match status" value="1"/>
</dbReference>
<proteinExistence type="predicted"/>
<keyword evidence="2" id="KW-0520">NAD</keyword>
<dbReference type="InterPro" id="IPR006140">
    <property type="entry name" value="D-isomer_DH_NAD-bd"/>
</dbReference>
<feature type="domain" description="D-isomer specific 2-hydroxyacid dehydrogenase NAD-binding" evidence="4">
    <location>
        <begin position="458"/>
        <end position="528"/>
    </location>
</feature>
<reference evidence="5" key="2">
    <citation type="submission" date="2020-05" db="EMBL/GenBank/DDBJ databases">
        <authorList>
            <person name="Kim H.-S."/>
            <person name="Proctor R.H."/>
            <person name="Brown D.W."/>
        </authorList>
    </citation>
    <scope>NUCLEOTIDE SEQUENCE</scope>
    <source>
        <strain evidence="5">NRRL 22465</strain>
    </source>
</reference>
<dbReference type="SUPFAM" id="SSF51735">
    <property type="entry name" value="NAD(P)-binding Rossmann-fold domains"/>
    <property type="match status" value="1"/>
</dbReference>
<comment type="caution">
    <text evidence="5">The sequence shown here is derived from an EMBL/GenBank/DDBJ whole genome shotgun (WGS) entry which is preliminary data.</text>
</comment>
<dbReference type="GO" id="GO:0016491">
    <property type="term" value="F:oxidoreductase activity"/>
    <property type="evidence" value="ECO:0007669"/>
    <property type="project" value="UniProtKB-KW"/>
</dbReference>
<evidence type="ECO:0000313" key="6">
    <source>
        <dbReference type="Proteomes" id="UP000635477"/>
    </source>
</evidence>